<gene>
    <name evidence="1" type="ORF">SBRY_40212</name>
</gene>
<proteinExistence type="predicted"/>
<dbReference type="PROSITE" id="PS51257">
    <property type="entry name" value="PROKAR_LIPOPROTEIN"/>
    <property type="match status" value="1"/>
</dbReference>
<comment type="caution">
    <text evidence="1">The sequence shown here is derived from an EMBL/GenBank/DDBJ whole genome shotgun (WGS) entry which is preliminary data.</text>
</comment>
<dbReference type="AlphaFoldDB" id="A0A9W4H2M3"/>
<dbReference type="Proteomes" id="UP001153328">
    <property type="component" value="Unassembled WGS sequence"/>
</dbReference>
<name>A0A9W4H2M3_9ACTN</name>
<sequence>MTVSTRQWGKRAAAVAGMAAAVVLTGCSSGSGTGSLSESGLHDKVRTAAKEGTHCPLDYDLDKAASAAHVPGPARPVSASVSLPEDADDGAVLRTAQATDVECDYRVGPEAVSVETLAAQKGTASNLLAPLIQRNAQMSTTQLRTYLALVHKAPTGTPVATPSGNVALVRLPGAGGDSVALMLSCGTGQDSQQTKLTTGQVNDLADHLASQAHW</sequence>
<protein>
    <submittedName>
        <fullName evidence="1">Uncharacterized protein</fullName>
    </submittedName>
</protein>
<evidence type="ECO:0000313" key="2">
    <source>
        <dbReference type="Proteomes" id="UP001153328"/>
    </source>
</evidence>
<reference evidence="1" key="1">
    <citation type="submission" date="2021-06" db="EMBL/GenBank/DDBJ databases">
        <authorList>
            <person name="Arsene-Ploetze F."/>
        </authorList>
    </citation>
    <scope>NUCLEOTIDE SEQUENCE</scope>
    <source>
        <strain evidence="1">SBRY1</strain>
    </source>
</reference>
<accession>A0A9W4H2M3</accession>
<evidence type="ECO:0000313" key="1">
    <source>
        <dbReference type="EMBL" id="CAG7645648.1"/>
    </source>
</evidence>
<dbReference type="RefSeq" id="WP_205048231.1">
    <property type="nucleotide sequence ID" value="NZ_CAJVAX010000018.1"/>
</dbReference>
<organism evidence="1 2">
    <name type="scientific">Actinacidiphila bryophytorum</name>
    <dbReference type="NCBI Taxonomy" id="1436133"/>
    <lineage>
        <taxon>Bacteria</taxon>
        <taxon>Bacillati</taxon>
        <taxon>Actinomycetota</taxon>
        <taxon>Actinomycetes</taxon>
        <taxon>Kitasatosporales</taxon>
        <taxon>Streptomycetaceae</taxon>
        <taxon>Actinacidiphila</taxon>
    </lineage>
</organism>
<dbReference type="EMBL" id="CAJVAX010000018">
    <property type="protein sequence ID" value="CAG7645648.1"/>
    <property type="molecule type" value="Genomic_DNA"/>
</dbReference>
<keyword evidence="2" id="KW-1185">Reference proteome</keyword>